<reference evidence="2 3" key="1">
    <citation type="journal article" date="2023" name="Sci. Data">
        <title>Genome assembly of the Korean intertidal mud-creeper Batillaria attramentaria.</title>
        <authorList>
            <person name="Patra A.K."/>
            <person name="Ho P.T."/>
            <person name="Jun S."/>
            <person name="Lee S.J."/>
            <person name="Kim Y."/>
            <person name="Won Y.J."/>
        </authorList>
    </citation>
    <scope>NUCLEOTIDE SEQUENCE [LARGE SCALE GENOMIC DNA]</scope>
    <source>
        <strain evidence="2">Wonlab-2016</strain>
    </source>
</reference>
<sequence length="89" mass="9858">MAQKVERPFRKRSLKSRARIADEQKKNREEKRGTEPRNLVESIEAVNSSQSGFATSGYGIGIHVQLCRCGAICETVMRVIAVSSRHGVG</sequence>
<feature type="compositionally biased region" description="Basic and acidic residues" evidence="1">
    <location>
        <begin position="19"/>
        <end position="35"/>
    </location>
</feature>
<gene>
    <name evidence="2" type="ORF">BaRGS_00015139</name>
</gene>
<evidence type="ECO:0000313" key="2">
    <source>
        <dbReference type="EMBL" id="KAK7493627.1"/>
    </source>
</evidence>
<accession>A0ABD0L2P1</accession>
<evidence type="ECO:0000313" key="3">
    <source>
        <dbReference type="Proteomes" id="UP001519460"/>
    </source>
</evidence>
<dbReference type="AlphaFoldDB" id="A0ABD0L2P1"/>
<feature type="compositionally biased region" description="Basic residues" evidence="1">
    <location>
        <begin position="9"/>
        <end position="18"/>
    </location>
</feature>
<dbReference type="EMBL" id="JACVVK020000091">
    <property type="protein sequence ID" value="KAK7493627.1"/>
    <property type="molecule type" value="Genomic_DNA"/>
</dbReference>
<feature type="region of interest" description="Disordered" evidence="1">
    <location>
        <begin position="1"/>
        <end position="42"/>
    </location>
</feature>
<organism evidence="2 3">
    <name type="scientific">Batillaria attramentaria</name>
    <dbReference type="NCBI Taxonomy" id="370345"/>
    <lineage>
        <taxon>Eukaryota</taxon>
        <taxon>Metazoa</taxon>
        <taxon>Spiralia</taxon>
        <taxon>Lophotrochozoa</taxon>
        <taxon>Mollusca</taxon>
        <taxon>Gastropoda</taxon>
        <taxon>Caenogastropoda</taxon>
        <taxon>Sorbeoconcha</taxon>
        <taxon>Cerithioidea</taxon>
        <taxon>Batillariidae</taxon>
        <taxon>Batillaria</taxon>
    </lineage>
</organism>
<evidence type="ECO:0000256" key="1">
    <source>
        <dbReference type="SAM" id="MobiDB-lite"/>
    </source>
</evidence>
<protein>
    <submittedName>
        <fullName evidence="2">Uncharacterized protein</fullName>
    </submittedName>
</protein>
<keyword evidence="3" id="KW-1185">Reference proteome</keyword>
<comment type="caution">
    <text evidence="2">The sequence shown here is derived from an EMBL/GenBank/DDBJ whole genome shotgun (WGS) entry which is preliminary data.</text>
</comment>
<dbReference type="Proteomes" id="UP001519460">
    <property type="component" value="Unassembled WGS sequence"/>
</dbReference>
<name>A0ABD0L2P1_9CAEN</name>
<proteinExistence type="predicted"/>